<comment type="caution">
    <text evidence="2">The sequence shown here is derived from an EMBL/GenBank/DDBJ whole genome shotgun (WGS) entry which is preliminary data.</text>
</comment>
<organism evidence="2 3">
    <name type="scientific">Vibrio vulnificus</name>
    <dbReference type="NCBI Taxonomy" id="672"/>
    <lineage>
        <taxon>Bacteria</taxon>
        <taxon>Pseudomonadati</taxon>
        <taxon>Pseudomonadota</taxon>
        <taxon>Gammaproteobacteria</taxon>
        <taxon>Vibrionales</taxon>
        <taxon>Vibrionaceae</taxon>
        <taxon>Vibrio</taxon>
    </lineage>
</organism>
<accession>A0A2S3R7T2</accession>
<gene>
    <name evidence="2" type="ORF">CRN52_01600</name>
</gene>
<proteinExistence type="predicted"/>
<dbReference type="Proteomes" id="UP000237466">
    <property type="component" value="Unassembled WGS sequence"/>
</dbReference>
<dbReference type="AlphaFoldDB" id="A0A2S3R7T2"/>
<evidence type="ECO:0000313" key="2">
    <source>
        <dbReference type="EMBL" id="POB49763.1"/>
    </source>
</evidence>
<dbReference type="Pfam" id="PF09836">
    <property type="entry name" value="DUF2063"/>
    <property type="match status" value="1"/>
</dbReference>
<feature type="domain" description="Putative DNA-binding" evidence="1">
    <location>
        <begin position="6"/>
        <end position="96"/>
    </location>
</feature>
<dbReference type="RefSeq" id="WP_103199685.1">
    <property type="nucleotide sequence ID" value="NZ_JAMQXX010000060.1"/>
</dbReference>
<dbReference type="InterPro" id="IPR044922">
    <property type="entry name" value="DUF2063_N_sf"/>
</dbReference>
<evidence type="ECO:0000259" key="1">
    <source>
        <dbReference type="Pfam" id="PF09836"/>
    </source>
</evidence>
<evidence type="ECO:0000313" key="3">
    <source>
        <dbReference type="Proteomes" id="UP000237466"/>
    </source>
</evidence>
<dbReference type="EMBL" id="PDGH01000026">
    <property type="protein sequence ID" value="POB49763.1"/>
    <property type="molecule type" value="Genomic_DNA"/>
</dbReference>
<name>A0A2S3R7T2_VIBVL</name>
<sequence length="254" mass="28163">MNRESQAQWTANILGSGQSCPEGLTTWNGSDPKMRFAIYRNNVMVSLIDALADSYPVVQALVGEAFFQAMAREFIKGHPPSTPVLVWYGSEFSTFISSFPPASGVPYLADVARLEWMRIESWHAADASPISHETLATWLSDETALEQTRLVLHPSLRTFNSQYPVASLWSAHQDERIDLSTIDISASEAVVLIRHNLNVEITCLERHAVDFITLLNNGVPFAEAVQQAGEFELSYTLAWLIQNQAITNLLPVGA</sequence>
<reference evidence="2 3" key="1">
    <citation type="journal article" date="2018" name="Front. Microbiol.">
        <title>Phylogeny of Vibrio vulnificus from the Analysis of the Core-Genome: Implications for Intra-Species Taxonomy.</title>
        <authorList>
            <person name="Roig F.J."/>
            <person name="Gonzalez-Candelas F."/>
            <person name="Sanjuan E."/>
            <person name="Fouz B."/>
            <person name="Feil E.J."/>
            <person name="Llorens C."/>
            <person name="Baker-Austin C."/>
            <person name="Oliver J.D."/>
            <person name="Danin-Poleg Y."/>
            <person name="Gibas C.J."/>
            <person name="Kashi Y."/>
            <person name="Gulig P.A."/>
            <person name="Morrison S.S."/>
            <person name="Amaro C."/>
        </authorList>
    </citation>
    <scope>NUCLEOTIDE SEQUENCE [LARGE SCALE GENOMIC DNA]</scope>
    <source>
        <strain evidence="2 3">CECT4608</strain>
    </source>
</reference>
<dbReference type="InterPro" id="IPR018640">
    <property type="entry name" value="DUF2063"/>
</dbReference>
<protein>
    <submittedName>
        <fullName evidence="2">DUF2063 domain-containing protein</fullName>
    </submittedName>
</protein>
<dbReference type="Gene3D" id="1.10.150.690">
    <property type="entry name" value="DUF2063"/>
    <property type="match status" value="1"/>
</dbReference>
<dbReference type="PROSITE" id="PS51257">
    <property type="entry name" value="PROKAR_LIPOPROTEIN"/>
    <property type="match status" value="1"/>
</dbReference>